<proteinExistence type="predicted"/>
<name>A0A1H9Q595_9LACT</name>
<reference evidence="2 3" key="1">
    <citation type="submission" date="2016-10" db="EMBL/GenBank/DDBJ databases">
        <authorList>
            <person name="de Groot N.N."/>
        </authorList>
    </citation>
    <scope>NUCLEOTIDE SEQUENCE [LARGE SCALE GENOMIC DNA]</scope>
    <source>
        <strain evidence="2 3">DSM 15827</strain>
    </source>
</reference>
<feature type="non-terminal residue" evidence="2">
    <location>
        <position position="395"/>
    </location>
</feature>
<dbReference type="Gene3D" id="2.60.40.10">
    <property type="entry name" value="Immunoglobulins"/>
    <property type="match status" value="1"/>
</dbReference>
<feature type="non-terminal residue" evidence="2">
    <location>
        <position position="1"/>
    </location>
</feature>
<accession>A0A1H9Q595</accession>
<dbReference type="InterPro" id="IPR013783">
    <property type="entry name" value="Ig-like_fold"/>
</dbReference>
<protein>
    <recommendedName>
        <fullName evidence="1">SpaA-like prealbumin fold domain-containing protein</fullName>
    </recommendedName>
</protein>
<evidence type="ECO:0000313" key="3">
    <source>
        <dbReference type="Proteomes" id="UP000198556"/>
    </source>
</evidence>
<evidence type="ECO:0000259" key="1">
    <source>
        <dbReference type="Pfam" id="PF17802"/>
    </source>
</evidence>
<dbReference type="EMBL" id="FOGF01000088">
    <property type="protein sequence ID" value="SER55295.1"/>
    <property type="molecule type" value="Genomic_DNA"/>
</dbReference>
<dbReference type="Proteomes" id="UP000198556">
    <property type="component" value="Unassembled WGS sequence"/>
</dbReference>
<dbReference type="InterPro" id="IPR041033">
    <property type="entry name" value="SpaA_PFL_dom_1"/>
</dbReference>
<evidence type="ECO:0000313" key="2">
    <source>
        <dbReference type="EMBL" id="SER55295.1"/>
    </source>
</evidence>
<dbReference type="Pfam" id="PF17802">
    <property type="entry name" value="SpaA"/>
    <property type="match status" value="1"/>
</dbReference>
<feature type="domain" description="SpaA-like prealbumin fold" evidence="1">
    <location>
        <begin position="271"/>
        <end position="356"/>
    </location>
</feature>
<dbReference type="AlphaFoldDB" id="A0A1H9Q595"/>
<keyword evidence="3" id="KW-1185">Reference proteome</keyword>
<sequence>QEGQVVTLYSNGGQYSTNPNIQPKKSLFSFMSRSASWGNSTSEIYRYGNLAYTAYITVDNHVAWCIDPRLNPPSGHEYTFHKVTPTGTYHVLYWATEYDYANKDNYYAEAFAALNWVELNISQGTLNSYGNAPTELTVSSPENDAYYDPNYKGQITNWIKTNINSGHIDNSWTQTLDLPDGVTLVTESDGRRYTNSATIPINERYYFYGDEKLKGTYTINISTNINRYSWWMYTPVSSNVQRLLSVWKEGQFSTSVNVEFEPYNPPEGYELKLAKKDSEGNYVPGVIFETCYDEDFTSSDTWTHKTGADGTVTIPKWTGDTVYVREVSAPDYLIKSDEVKKIILRVDRVNELEFINKIQYKLKLTKKDTKGNYVPDVTFEVSYNEDFSGQKWTYK</sequence>
<organism evidence="2 3">
    <name type="scientific">Granulicatella balaenopterae</name>
    <dbReference type="NCBI Taxonomy" id="137733"/>
    <lineage>
        <taxon>Bacteria</taxon>
        <taxon>Bacillati</taxon>
        <taxon>Bacillota</taxon>
        <taxon>Bacilli</taxon>
        <taxon>Lactobacillales</taxon>
        <taxon>Carnobacteriaceae</taxon>
        <taxon>Granulicatella</taxon>
    </lineage>
</organism>
<gene>
    <name evidence="2" type="ORF">SAMN05421767_1881</name>
</gene>